<dbReference type="Proteomes" id="UP001321473">
    <property type="component" value="Unassembled WGS sequence"/>
</dbReference>
<dbReference type="Pfam" id="PF13469">
    <property type="entry name" value="Sulfotransfer_3"/>
    <property type="match status" value="1"/>
</dbReference>
<dbReference type="GO" id="GO:0006044">
    <property type="term" value="P:N-acetylglucosamine metabolic process"/>
    <property type="evidence" value="ECO:0007669"/>
    <property type="project" value="TreeGrafter"/>
</dbReference>
<organism evidence="1 2">
    <name type="scientific">Amblyomma americanum</name>
    <name type="common">Lone star tick</name>
    <dbReference type="NCBI Taxonomy" id="6943"/>
    <lineage>
        <taxon>Eukaryota</taxon>
        <taxon>Metazoa</taxon>
        <taxon>Ecdysozoa</taxon>
        <taxon>Arthropoda</taxon>
        <taxon>Chelicerata</taxon>
        <taxon>Arachnida</taxon>
        <taxon>Acari</taxon>
        <taxon>Parasitiformes</taxon>
        <taxon>Ixodida</taxon>
        <taxon>Ixodoidea</taxon>
        <taxon>Ixodidae</taxon>
        <taxon>Amblyomminae</taxon>
        <taxon>Amblyomma</taxon>
    </lineage>
</organism>
<dbReference type="PANTHER" id="PTHR10704:SF44">
    <property type="entry name" value="LD35051P-RELATED"/>
    <property type="match status" value="1"/>
</dbReference>
<sequence>MYNAPLFTLWLENREEYQHNRFLADVCGQGQSCSSPGHISALCSRAETQVFKFTRLSVAQVVAWINRNSEIAHHVQVVHLVRDPRGIYASRRRVSWCMREKECRSAEALCTQMRQDLDAFENLSGERWLNRKHRVRFEDVATDPLNKTQGLFSSLGLDYGSYTTSFLKTPQCC</sequence>
<dbReference type="GO" id="GO:0006790">
    <property type="term" value="P:sulfur compound metabolic process"/>
    <property type="evidence" value="ECO:0007669"/>
    <property type="project" value="TreeGrafter"/>
</dbReference>
<evidence type="ECO:0000313" key="1">
    <source>
        <dbReference type="EMBL" id="KAK8757881.1"/>
    </source>
</evidence>
<evidence type="ECO:0000313" key="2">
    <source>
        <dbReference type="Proteomes" id="UP001321473"/>
    </source>
</evidence>
<dbReference type="InterPro" id="IPR051135">
    <property type="entry name" value="Gal/GlcNAc/GalNAc_ST"/>
</dbReference>
<name>A0AAQ4D5Z1_AMBAM</name>
<protein>
    <submittedName>
        <fullName evidence="1">Uncharacterized protein</fullName>
    </submittedName>
</protein>
<dbReference type="GO" id="GO:0001517">
    <property type="term" value="F:N-acetylglucosamine 6-O-sulfotransferase activity"/>
    <property type="evidence" value="ECO:0007669"/>
    <property type="project" value="TreeGrafter"/>
</dbReference>
<dbReference type="AlphaFoldDB" id="A0AAQ4D5Z1"/>
<dbReference type="EMBL" id="JARKHS020034718">
    <property type="protein sequence ID" value="KAK8757881.1"/>
    <property type="molecule type" value="Genomic_DNA"/>
</dbReference>
<proteinExistence type="predicted"/>
<gene>
    <name evidence="1" type="ORF">V5799_004484</name>
</gene>
<dbReference type="InterPro" id="IPR027417">
    <property type="entry name" value="P-loop_NTPase"/>
</dbReference>
<keyword evidence="2" id="KW-1185">Reference proteome</keyword>
<dbReference type="Gene3D" id="3.40.50.300">
    <property type="entry name" value="P-loop containing nucleotide triphosphate hydrolases"/>
    <property type="match status" value="1"/>
</dbReference>
<dbReference type="SUPFAM" id="SSF52540">
    <property type="entry name" value="P-loop containing nucleoside triphosphate hydrolases"/>
    <property type="match status" value="1"/>
</dbReference>
<accession>A0AAQ4D5Z1</accession>
<comment type="caution">
    <text evidence="1">The sequence shown here is derived from an EMBL/GenBank/DDBJ whole genome shotgun (WGS) entry which is preliminary data.</text>
</comment>
<dbReference type="PANTHER" id="PTHR10704">
    <property type="entry name" value="CARBOHYDRATE SULFOTRANSFERASE"/>
    <property type="match status" value="1"/>
</dbReference>
<reference evidence="1 2" key="1">
    <citation type="journal article" date="2023" name="Arcadia Sci">
        <title>De novo assembly of a long-read Amblyomma americanum tick genome.</title>
        <authorList>
            <person name="Chou S."/>
            <person name="Poskanzer K.E."/>
            <person name="Rollins M."/>
            <person name="Thuy-Boun P.S."/>
        </authorList>
    </citation>
    <scope>NUCLEOTIDE SEQUENCE [LARGE SCALE GENOMIC DNA]</scope>
    <source>
        <strain evidence="1">F_SG_1</strain>
        <tissue evidence="1">Salivary glands</tissue>
    </source>
</reference>